<dbReference type="InterPro" id="IPR036397">
    <property type="entry name" value="RNaseH_sf"/>
</dbReference>
<dbReference type="OrthoDB" id="407198at2759"/>
<dbReference type="Gene3D" id="3.30.420.10">
    <property type="entry name" value="Ribonuclease H-like superfamily/Ribonuclease H"/>
    <property type="match status" value="1"/>
</dbReference>
<feature type="region of interest" description="Disordered" evidence="1">
    <location>
        <begin position="49"/>
        <end position="79"/>
    </location>
</feature>
<evidence type="ECO:0000256" key="1">
    <source>
        <dbReference type="SAM" id="MobiDB-lite"/>
    </source>
</evidence>
<gene>
    <name evidence="2" type="ORF">BDK51DRAFT_48254</name>
</gene>
<evidence type="ECO:0000313" key="3">
    <source>
        <dbReference type="Proteomes" id="UP000269721"/>
    </source>
</evidence>
<reference evidence="3" key="1">
    <citation type="journal article" date="2018" name="Nat. Microbiol.">
        <title>Leveraging single-cell genomics to expand the fungal tree of life.</title>
        <authorList>
            <person name="Ahrendt S.R."/>
            <person name="Quandt C.A."/>
            <person name="Ciobanu D."/>
            <person name="Clum A."/>
            <person name="Salamov A."/>
            <person name="Andreopoulos B."/>
            <person name="Cheng J.F."/>
            <person name="Woyke T."/>
            <person name="Pelin A."/>
            <person name="Henrissat B."/>
            <person name="Reynolds N.K."/>
            <person name="Benny G.L."/>
            <person name="Smith M.E."/>
            <person name="James T.Y."/>
            <person name="Grigoriev I.V."/>
        </authorList>
    </citation>
    <scope>NUCLEOTIDE SEQUENCE [LARGE SCALE GENOMIC DNA]</scope>
</reference>
<dbReference type="Proteomes" id="UP000269721">
    <property type="component" value="Unassembled WGS sequence"/>
</dbReference>
<dbReference type="EMBL" id="KZ996330">
    <property type="protein sequence ID" value="RKO89034.1"/>
    <property type="molecule type" value="Genomic_DNA"/>
</dbReference>
<dbReference type="AlphaFoldDB" id="A0A4P9W9F9"/>
<accession>A0A4P9W9F9</accession>
<evidence type="ECO:0000313" key="2">
    <source>
        <dbReference type="EMBL" id="RKO89034.1"/>
    </source>
</evidence>
<dbReference type="GO" id="GO:0003676">
    <property type="term" value="F:nucleic acid binding"/>
    <property type="evidence" value="ECO:0007669"/>
    <property type="project" value="InterPro"/>
</dbReference>
<proteinExistence type="predicted"/>
<sequence>MGGSSILPSFLVVRTSPLSLPSLLAPDRVDNWRVSVRLLEAKAAIASAPLRHSHAPHPRRSSDWAQQHTVASPRLKRSAVTIEGDAHRATGPSLLLQSEYCTLYGGRGQGSGVGEIVCHCTLHVWADGCCLNNGAPNARAGTGVWFRGGHEWNEARRLPGHQSN</sequence>
<name>A0A4P9W9F9_9FUNG</name>
<keyword evidence="3" id="KW-1185">Reference proteome</keyword>
<protein>
    <submittedName>
        <fullName evidence="2">Uncharacterized protein</fullName>
    </submittedName>
</protein>
<organism evidence="2 3">
    <name type="scientific">Blyttiomyces helicus</name>
    <dbReference type="NCBI Taxonomy" id="388810"/>
    <lineage>
        <taxon>Eukaryota</taxon>
        <taxon>Fungi</taxon>
        <taxon>Fungi incertae sedis</taxon>
        <taxon>Chytridiomycota</taxon>
        <taxon>Chytridiomycota incertae sedis</taxon>
        <taxon>Chytridiomycetes</taxon>
        <taxon>Chytridiomycetes incertae sedis</taxon>
        <taxon>Blyttiomyces</taxon>
    </lineage>
</organism>